<name>C5LHI7_PERM5</name>
<dbReference type="OMA" id="RNEIDEC"/>
<accession>C5LHI7</accession>
<reference evidence="2 3" key="1">
    <citation type="submission" date="2008-07" db="EMBL/GenBank/DDBJ databases">
        <authorList>
            <person name="El-Sayed N."/>
            <person name="Caler E."/>
            <person name="Inman J."/>
            <person name="Amedeo P."/>
            <person name="Hass B."/>
            <person name="Wortman J."/>
        </authorList>
    </citation>
    <scope>NUCLEOTIDE SEQUENCE [LARGE SCALE GENOMIC DNA]</scope>
    <source>
        <strain evidence="3">ATCC 50983 / TXsc</strain>
    </source>
</reference>
<dbReference type="EMBL" id="GG682054">
    <property type="protein sequence ID" value="EER03806.1"/>
    <property type="molecule type" value="Genomic_DNA"/>
</dbReference>
<dbReference type="PANTHER" id="PTHR16275">
    <property type="entry name" value="COILED-COIL DOMAIN-CONTAINING PROTEIN 40"/>
    <property type="match status" value="1"/>
</dbReference>
<dbReference type="GeneID" id="9044227"/>
<keyword evidence="3" id="KW-1185">Reference proteome</keyword>
<keyword evidence="1" id="KW-0175">Coiled coil</keyword>
<dbReference type="Proteomes" id="UP000007800">
    <property type="component" value="Unassembled WGS sequence"/>
</dbReference>
<feature type="coiled-coil region" evidence="1">
    <location>
        <begin position="33"/>
        <end position="127"/>
    </location>
</feature>
<evidence type="ECO:0000313" key="2">
    <source>
        <dbReference type="EMBL" id="EER03806.1"/>
    </source>
</evidence>
<dbReference type="GO" id="GO:0035082">
    <property type="term" value="P:axoneme assembly"/>
    <property type="evidence" value="ECO:0007669"/>
    <property type="project" value="InterPro"/>
</dbReference>
<dbReference type="InParanoid" id="C5LHI7"/>
<dbReference type="OrthoDB" id="188741at2759"/>
<dbReference type="AlphaFoldDB" id="C5LHI7"/>
<dbReference type="RefSeq" id="XP_002771990.1">
    <property type="nucleotide sequence ID" value="XM_002771944.1"/>
</dbReference>
<dbReference type="InterPro" id="IPR037386">
    <property type="entry name" value="CCDC40"/>
</dbReference>
<dbReference type="PANTHER" id="PTHR16275:SF8">
    <property type="entry name" value="COILED-COIL DOMAIN-CONTAINING PROTEIN 40"/>
    <property type="match status" value="1"/>
</dbReference>
<protein>
    <submittedName>
        <fullName evidence="2">Uncharacterized protein</fullName>
    </submittedName>
</protein>
<dbReference type="GO" id="GO:0005737">
    <property type="term" value="C:cytoplasm"/>
    <property type="evidence" value="ECO:0007669"/>
    <property type="project" value="TreeGrafter"/>
</dbReference>
<feature type="non-terminal residue" evidence="2">
    <location>
        <position position="157"/>
    </location>
</feature>
<organism evidence="3">
    <name type="scientific">Perkinsus marinus (strain ATCC 50983 / TXsc)</name>
    <dbReference type="NCBI Taxonomy" id="423536"/>
    <lineage>
        <taxon>Eukaryota</taxon>
        <taxon>Sar</taxon>
        <taxon>Alveolata</taxon>
        <taxon>Perkinsozoa</taxon>
        <taxon>Perkinsea</taxon>
        <taxon>Perkinsida</taxon>
        <taxon>Perkinsidae</taxon>
        <taxon>Perkinsus</taxon>
    </lineage>
</organism>
<sequence length="157" mass="18602">MQEGNMDKERDIADSNNQVARAQVDVLNIKAHNNVLSDRIEELDRQFTEAEDVCRRYDDEVMVRMRLIDKKQLMLERLNKEYDEKRSSMADMVAEEAEVLGPLEAKIRAIRLEIEECRRKCKSMQRKWIMSQSDLMGINDEERQIREKDDVLLTKII</sequence>
<gene>
    <name evidence="2" type="ORF">Pmar_PMAR029714</name>
</gene>
<evidence type="ECO:0000313" key="3">
    <source>
        <dbReference type="Proteomes" id="UP000007800"/>
    </source>
</evidence>
<proteinExistence type="predicted"/>
<evidence type="ECO:0000256" key="1">
    <source>
        <dbReference type="SAM" id="Coils"/>
    </source>
</evidence>